<gene>
    <name evidence="1" type="ORF">L1987_09473</name>
</gene>
<protein>
    <submittedName>
        <fullName evidence="1">Uncharacterized protein</fullName>
    </submittedName>
</protein>
<organism evidence="1 2">
    <name type="scientific">Smallanthus sonchifolius</name>
    <dbReference type="NCBI Taxonomy" id="185202"/>
    <lineage>
        <taxon>Eukaryota</taxon>
        <taxon>Viridiplantae</taxon>
        <taxon>Streptophyta</taxon>
        <taxon>Embryophyta</taxon>
        <taxon>Tracheophyta</taxon>
        <taxon>Spermatophyta</taxon>
        <taxon>Magnoliopsida</taxon>
        <taxon>eudicotyledons</taxon>
        <taxon>Gunneridae</taxon>
        <taxon>Pentapetalae</taxon>
        <taxon>asterids</taxon>
        <taxon>campanulids</taxon>
        <taxon>Asterales</taxon>
        <taxon>Asteraceae</taxon>
        <taxon>Asteroideae</taxon>
        <taxon>Heliantheae alliance</taxon>
        <taxon>Millerieae</taxon>
        <taxon>Smallanthus</taxon>
    </lineage>
</organism>
<evidence type="ECO:0000313" key="2">
    <source>
        <dbReference type="Proteomes" id="UP001056120"/>
    </source>
</evidence>
<keyword evidence="2" id="KW-1185">Reference proteome</keyword>
<accession>A0ACB9JPN7</accession>
<comment type="caution">
    <text evidence="1">The sequence shown here is derived from an EMBL/GenBank/DDBJ whole genome shotgun (WGS) entry which is preliminary data.</text>
</comment>
<proteinExistence type="predicted"/>
<sequence length="103" mass="11758">MRAHNEVFVHKDNSSAMDIVAAVTAEPKWTRYKGKPFEEALMYPHDVIGRWQNTPMLTEQLSAHYKVLVHDLLLIESGQVELPSYADDSLLKLIENGITYSDE</sequence>
<evidence type="ECO:0000313" key="1">
    <source>
        <dbReference type="EMBL" id="KAI3821898.1"/>
    </source>
</evidence>
<name>A0ACB9JPN7_9ASTR</name>
<reference evidence="1 2" key="2">
    <citation type="journal article" date="2022" name="Mol. Ecol. Resour.">
        <title>The genomes of chicory, endive, great burdock and yacon provide insights into Asteraceae paleo-polyploidization history and plant inulin production.</title>
        <authorList>
            <person name="Fan W."/>
            <person name="Wang S."/>
            <person name="Wang H."/>
            <person name="Wang A."/>
            <person name="Jiang F."/>
            <person name="Liu H."/>
            <person name="Zhao H."/>
            <person name="Xu D."/>
            <person name="Zhang Y."/>
        </authorList>
    </citation>
    <scope>NUCLEOTIDE SEQUENCE [LARGE SCALE GENOMIC DNA]</scope>
    <source>
        <strain evidence="2">cv. Yunnan</strain>
        <tissue evidence="1">Leaves</tissue>
    </source>
</reference>
<dbReference type="EMBL" id="CM042020">
    <property type="protein sequence ID" value="KAI3821898.1"/>
    <property type="molecule type" value="Genomic_DNA"/>
</dbReference>
<reference evidence="2" key="1">
    <citation type="journal article" date="2022" name="Mol. Ecol. Resour.">
        <title>The genomes of chicory, endive, great burdock and yacon provide insights into Asteraceae palaeo-polyploidization history and plant inulin production.</title>
        <authorList>
            <person name="Fan W."/>
            <person name="Wang S."/>
            <person name="Wang H."/>
            <person name="Wang A."/>
            <person name="Jiang F."/>
            <person name="Liu H."/>
            <person name="Zhao H."/>
            <person name="Xu D."/>
            <person name="Zhang Y."/>
        </authorList>
    </citation>
    <scope>NUCLEOTIDE SEQUENCE [LARGE SCALE GENOMIC DNA]</scope>
    <source>
        <strain evidence="2">cv. Yunnan</strain>
    </source>
</reference>
<dbReference type="Proteomes" id="UP001056120">
    <property type="component" value="Linkage Group LG03"/>
</dbReference>